<feature type="transmembrane region" description="Helical" evidence="11">
    <location>
        <begin position="364"/>
        <end position="383"/>
    </location>
</feature>
<dbReference type="Gene3D" id="3.40.50.150">
    <property type="entry name" value="Vaccinia Virus protein VP39"/>
    <property type="match status" value="1"/>
</dbReference>
<evidence type="ECO:0000256" key="7">
    <source>
        <dbReference type="ARBA" id="ARBA00023136"/>
    </source>
</evidence>
<evidence type="ECO:0000256" key="11">
    <source>
        <dbReference type="SAM" id="Phobius"/>
    </source>
</evidence>
<keyword evidence="14" id="KW-1185">Reference proteome</keyword>
<comment type="pathway">
    <text evidence="2">Protein modification; protein glycosylation.</text>
</comment>
<feature type="transmembrane region" description="Helical" evidence="11">
    <location>
        <begin position="81"/>
        <end position="102"/>
    </location>
</feature>
<evidence type="ECO:0000313" key="13">
    <source>
        <dbReference type="EMBL" id="KAJ9667827.1"/>
    </source>
</evidence>
<dbReference type="HAMAP" id="MF_01547">
    <property type="entry name" value="RNA_methyltr_E"/>
    <property type="match status" value="1"/>
</dbReference>
<evidence type="ECO:0000256" key="8">
    <source>
        <dbReference type="ARBA" id="ARBA00044793"/>
    </source>
</evidence>
<evidence type="ECO:0000256" key="10">
    <source>
        <dbReference type="SAM" id="MobiDB-lite"/>
    </source>
</evidence>
<dbReference type="Pfam" id="PF01728">
    <property type="entry name" value="FtsJ"/>
    <property type="match status" value="1"/>
</dbReference>
<evidence type="ECO:0000256" key="9">
    <source>
        <dbReference type="ARBA" id="ARBA00045912"/>
    </source>
</evidence>
<keyword evidence="7 11" id="KW-0472">Membrane</keyword>
<comment type="caution">
    <text evidence="13">The sequence shown here is derived from an EMBL/GenBank/DDBJ whole genome shotgun (WGS) entry which is preliminary data.</text>
</comment>
<comment type="function">
    <text evidence="9">Intramembrane glycolipid transporter that operates in the biosynthetic pathway of dolichol-linked oligosaccharides, the glycan precursors employed in protein asparagine (N)-glycosylation. The sequential addition of sugars to dolichol pyrophosphate produces dolichol-linked oligosaccharides containing fourteen sugars, including two GlcNAcs, nine mannoses and three glucoses. Once assembled, the oligosaccharide is transferred from the lipid to nascent proteins by oligosaccharyltransferases. The assembly of dolichol-linked oligosaccharides begins on the cytosolic side of the endoplasmic reticulum membrane and finishes in its lumen. RFT1 could mediate the translocation of the cytosolically oriented intermediate DolPP-GlcNAc2Man5, produced by ALG11, into the ER lumen where dolichol-linked oligosaccharides assembly continues. However, the intramembrane lipid transporter activity could not be confirmed in vitro.</text>
</comment>
<keyword evidence="6 11" id="KW-1133">Transmembrane helix</keyword>
<dbReference type="InterPro" id="IPR002877">
    <property type="entry name" value="RNA_MeTrfase_FtsJ_dom"/>
</dbReference>
<feature type="transmembrane region" description="Helical" evidence="11">
    <location>
        <begin position="395"/>
        <end position="415"/>
    </location>
</feature>
<evidence type="ECO:0000259" key="12">
    <source>
        <dbReference type="Pfam" id="PF01728"/>
    </source>
</evidence>
<feature type="transmembrane region" description="Helical" evidence="11">
    <location>
        <begin position="108"/>
        <end position="128"/>
    </location>
</feature>
<keyword evidence="5" id="KW-0256">Endoplasmic reticulum</keyword>
<evidence type="ECO:0000256" key="5">
    <source>
        <dbReference type="ARBA" id="ARBA00022824"/>
    </source>
</evidence>
<dbReference type="PANTHER" id="PTHR13117:SF5">
    <property type="entry name" value="PROTEIN RFT1 HOMOLOG"/>
    <property type="match status" value="1"/>
</dbReference>
<accession>A0ABQ9P098</accession>
<organism evidence="13 14">
    <name type="scientific">Coniosporium apollinis</name>
    <dbReference type="NCBI Taxonomy" id="61459"/>
    <lineage>
        <taxon>Eukaryota</taxon>
        <taxon>Fungi</taxon>
        <taxon>Dikarya</taxon>
        <taxon>Ascomycota</taxon>
        <taxon>Pezizomycotina</taxon>
        <taxon>Dothideomycetes</taxon>
        <taxon>Dothideomycetes incertae sedis</taxon>
        <taxon>Coniosporium</taxon>
    </lineage>
</organism>
<protein>
    <recommendedName>
        <fullName evidence="8">Man(5)GlcNAc(2)-PP-dolichol translocation protein RFT1</fullName>
    </recommendedName>
</protein>
<dbReference type="InterPro" id="IPR029063">
    <property type="entry name" value="SAM-dependent_MTases_sf"/>
</dbReference>
<feature type="domain" description="Ribosomal RNA methyltransferase FtsJ" evidence="12">
    <location>
        <begin position="593"/>
        <end position="863"/>
    </location>
</feature>
<dbReference type="EMBL" id="JAPDRL010000010">
    <property type="protein sequence ID" value="KAJ9667827.1"/>
    <property type="molecule type" value="Genomic_DNA"/>
</dbReference>
<proteinExistence type="inferred from homology"/>
<dbReference type="InterPro" id="IPR015507">
    <property type="entry name" value="rRNA-MeTfrase_E"/>
</dbReference>
<evidence type="ECO:0000313" key="14">
    <source>
        <dbReference type="Proteomes" id="UP001172684"/>
    </source>
</evidence>
<evidence type="ECO:0000256" key="1">
    <source>
        <dbReference type="ARBA" id="ARBA00004477"/>
    </source>
</evidence>
<dbReference type="InterPro" id="IPR007594">
    <property type="entry name" value="RFT1"/>
</dbReference>
<reference evidence="13" key="1">
    <citation type="submission" date="2022-10" db="EMBL/GenBank/DDBJ databases">
        <title>Culturing micro-colonial fungi from biological soil crusts in the Mojave desert and describing Neophaeococcomyces mojavensis, and introducing the new genera and species Taxawa tesnikishii.</title>
        <authorList>
            <person name="Kurbessoian T."/>
            <person name="Stajich J.E."/>
        </authorList>
    </citation>
    <scope>NUCLEOTIDE SEQUENCE</scope>
    <source>
        <strain evidence="13">TK_1</strain>
    </source>
</reference>
<gene>
    <name evidence="13" type="primary">RFT1</name>
    <name evidence="13" type="ORF">H2201_002013</name>
</gene>
<dbReference type="Proteomes" id="UP001172684">
    <property type="component" value="Unassembled WGS sequence"/>
</dbReference>
<dbReference type="PANTHER" id="PTHR13117">
    <property type="entry name" value="ENDOPLASMIC RETICULUM MULTISPAN TRANSMEMBRANE PROTEIN-RELATED"/>
    <property type="match status" value="1"/>
</dbReference>
<comment type="similarity">
    <text evidence="3">Belongs to the RFT1 family.</text>
</comment>
<evidence type="ECO:0000256" key="3">
    <source>
        <dbReference type="ARBA" id="ARBA00010288"/>
    </source>
</evidence>
<feature type="compositionally biased region" description="Basic and acidic residues" evidence="10">
    <location>
        <begin position="736"/>
        <end position="749"/>
    </location>
</feature>
<dbReference type="SUPFAM" id="SSF53335">
    <property type="entry name" value="S-adenosyl-L-methionine-dependent methyltransferases"/>
    <property type="match status" value="1"/>
</dbReference>
<feature type="transmembrane region" description="Helical" evidence="11">
    <location>
        <begin position="421"/>
        <end position="439"/>
    </location>
</feature>
<keyword evidence="4 11" id="KW-0812">Transmembrane</keyword>
<sequence>MSKSILSASAKGATFLILLQVGSRALTFAVNQVLLRFLSPELLGISSQLELYSISVLYFARESIRVAVQRQATGTQAVVNLAYIAILLGVFLAYVLAALYLRVEIPNVPYFVESLGLYGVAAIIELLAEPSFAAVQQNMLYKIRASTETAATIAKCFATCGFAIWAAENRLDVGPLPFAVGQAVYAFMLLLSYVHQLRGVSVQDKFSLLLTKVPSNDSTSYVFGYFSKPLCSLTLSMYLQSAVKYVLTQGDSLLIASLASLRDQGAYALASNYGGLVARMLFQPIEETSRNLFAKLCALQPKSQQPTREGIKQSRDVLRDVLKLYHLISLVACSLGPTLAPLLLRIVAGAKWADTGAGEVLATYCYYIPLLALNGVTEAFVAAVASNSELRAQSVWMGVFFAGFASSAYLFLGVLEMGAQGLVYANCVNMLLRIVWGLSFIRRYFRRNGEVFSYADTLPSAMSIVAAVWVPAALKTTTGMLLAYGPLGDLLRTGAIGSMFGISLLLFERDYVKFSTTYMLSRRIFRQLTDSLLLGRTLLVPCQCHVSTVARHAQSANTQYNPPQIRTASSSTRWKTRQSRDHFAREAKVAGLKSRAAFKLLEMDEKYKLFRPGNTVVDLGYAPGSWSQVAVTRTKPGGRVIGIDILPVQPPRGVSTIQGDFLSPAVQAEVRAYVQDPMRGRPRKKVVFAREEDEEVGLTEEELEEAERGCIDMERHALLGSGEAGAHSTAASPTAEHAHLSRKQRDEANGRGVDVVMSDMSAPWDQTTGFWKRSVSDPYLRMMNTSGIAFRDHVGSMDLCNAALNFSFDTLRTGGHFLCKFYQGAEDKALEKTLKKLFEKVHREKPESSRSESKEAYFVALRRKEDPLKEEVFEEQT</sequence>
<evidence type="ECO:0000256" key="2">
    <source>
        <dbReference type="ARBA" id="ARBA00004922"/>
    </source>
</evidence>
<evidence type="ECO:0000256" key="4">
    <source>
        <dbReference type="ARBA" id="ARBA00022692"/>
    </source>
</evidence>
<feature type="region of interest" description="Disordered" evidence="10">
    <location>
        <begin position="723"/>
        <end position="749"/>
    </location>
</feature>
<name>A0ABQ9P098_9PEZI</name>
<feature type="transmembrane region" description="Helical" evidence="11">
    <location>
        <begin position="324"/>
        <end position="344"/>
    </location>
</feature>
<feature type="transmembrane region" description="Helical" evidence="11">
    <location>
        <begin position="451"/>
        <end position="470"/>
    </location>
</feature>
<comment type="subcellular location">
    <subcellularLocation>
        <location evidence="1">Endoplasmic reticulum membrane</location>
        <topology evidence="1">Multi-pass membrane protein</topology>
    </subcellularLocation>
</comment>
<evidence type="ECO:0000256" key="6">
    <source>
        <dbReference type="ARBA" id="ARBA00022989"/>
    </source>
</evidence>
<dbReference type="Pfam" id="PF04506">
    <property type="entry name" value="Rft-1"/>
    <property type="match status" value="1"/>
</dbReference>